<evidence type="ECO:0000256" key="2">
    <source>
        <dbReference type="SAM" id="Phobius"/>
    </source>
</evidence>
<feature type="region of interest" description="Disordered" evidence="1">
    <location>
        <begin position="815"/>
        <end position="834"/>
    </location>
</feature>
<organism evidence="3 4">
    <name type="scientific">Gimesia algae</name>
    <dbReference type="NCBI Taxonomy" id="2527971"/>
    <lineage>
        <taxon>Bacteria</taxon>
        <taxon>Pseudomonadati</taxon>
        <taxon>Planctomycetota</taxon>
        <taxon>Planctomycetia</taxon>
        <taxon>Planctomycetales</taxon>
        <taxon>Planctomycetaceae</taxon>
        <taxon>Gimesia</taxon>
    </lineage>
</organism>
<feature type="compositionally biased region" description="Low complexity" evidence="1">
    <location>
        <begin position="32"/>
        <end position="47"/>
    </location>
</feature>
<keyword evidence="2" id="KW-1133">Transmembrane helix</keyword>
<proteinExistence type="predicted"/>
<evidence type="ECO:0000313" key="4">
    <source>
        <dbReference type="Proteomes" id="UP000316855"/>
    </source>
</evidence>
<keyword evidence="2" id="KW-0472">Membrane</keyword>
<name>A0A517V8L8_9PLAN</name>
<feature type="compositionally biased region" description="Low complexity" evidence="1">
    <location>
        <begin position="215"/>
        <end position="230"/>
    </location>
</feature>
<evidence type="ECO:0000313" key="3">
    <source>
        <dbReference type="EMBL" id="QDT89356.1"/>
    </source>
</evidence>
<feature type="transmembrane region" description="Helical" evidence="2">
    <location>
        <begin position="154"/>
        <end position="174"/>
    </location>
</feature>
<gene>
    <name evidence="3" type="ORF">Pan161_09850</name>
</gene>
<reference evidence="3 4" key="1">
    <citation type="submission" date="2019-02" db="EMBL/GenBank/DDBJ databases">
        <title>Deep-cultivation of Planctomycetes and their phenomic and genomic characterization uncovers novel biology.</title>
        <authorList>
            <person name="Wiegand S."/>
            <person name="Jogler M."/>
            <person name="Boedeker C."/>
            <person name="Pinto D."/>
            <person name="Vollmers J."/>
            <person name="Rivas-Marin E."/>
            <person name="Kohn T."/>
            <person name="Peeters S.H."/>
            <person name="Heuer A."/>
            <person name="Rast P."/>
            <person name="Oberbeckmann S."/>
            <person name="Bunk B."/>
            <person name="Jeske O."/>
            <person name="Meyerdierks A."/>
            <person name="Storesund J.E."/>
            <person name="Kallscheuer N."/>
            <person name="Luecker S."/>
            <person name="Lage O.M."/>
            <person name="Pohl T."/>
            <person name="Merkel B.J."/>
            <person name="Hornburger P."/>
            <person name="Mueller R.-W."/>
            <person name="Bruemmer F."/>
            <person name="Labrenz M."/>
            <person name="Spormann A.M."/>
            <person name="Op den Camp H."/>
            <person name="Overmann J."/>
            <person name="Amann R."/>
            <person name="Jetten M.S.M."/>
            <person name="Mascher T."/>
            <person name="Medema M.H."/>
            <person name="Devos D.P."/>
            <person name="Kaster A.-K."/>
            <person name="Ovreas L."/>
            <person name="Rohde M."/>
            <person name="Galperin M.Y."/>
            <person name="Jogler C."/>
        </authorList>
    </citation>
    <scope>NUCLEOTIDE SEQUENCE [LARGE SCALE GENOMIC DNA]</scope>
    <source>
        <strain evidence="3 4">Pan161</strain>
    </source>
</reference>
<keyword evidence="4" id="KW-1185">Reference proteome</keyword>
<sequence>MDLPTCPSCGASVLDEDAAECPFCGASMTAKSTAKKPAASSKQPAKTGAATSGPSVTRNRRETVSDDDPFELERQKQTSKVIPLQRKPVKGKMFRVVCPMCDTPGFASQKVVGKEVKCRNPECLAPVFLVPDTDAAERKITEEKKTDTNQKSKLPLIGVIVASVVVIGGVYFYFTTSVPDGSDLAKPFKIPAISEQSQKSFMLDKDKPTINPLANNGQPPQNKNNNQKKPLSPEEVQKSALESMVELSRYRENRSKPFSRRLAAEAYAISGDLAGSREQIGRIDAVDQNLPFYKIFPLIEIGWIQLKEKDTAGLKKTLDETVELSKKIPDFGGRDTLDLVSRLAAFWVAAGNEDAAEELTRKYQAENSLAQLSAYLQIAHETNQYDFESMIDLHRRWNAPQAVATTLILISHNYDEAALNWAALAPEAMDRTEAVTQWSLAVLEQAVKQNKNPGIDLIQPAEMKLSATGNALMYARCARELATLKKSEQAKVFLTKSKSFLENVPVPAPMKLGSLKQIYTMKLPASAPLELTSQAYVQIACAEAELGEQAEANRFLKNAIQAIQATAPSLAAVQSKQNESSNFNFKEQIKDDLNLNSTDRINRAIKDYRDQLKTLKSAAENRSTLLISLLSQAAKTKLSASVWNFAQESQQAADISLKDTLLDSSLPATILDSNQKNTDLTAQIKKALNNKIPPMKKEDLLVQQTLFLIKNGKPEQAAHEINQSDDLQKAWKGQLSLKLLSGLINESKFEQAIQFVTAIKDQVLREDMLNSIGSIAATQNKVAEFSTVLESNGYTPTERISGYLGLVSGLQIAKARPASPEPTQQPAQQPAGKL</sequence>
<dbReference type="AlphaFoldDB" id="A0A517V8L8"/>
<feature type="region of interest" description="Disordered" evidence="1">
    <location>
        <begin position="206"/>
        <end position="237"/>
    </location>
</feature>
<protein>
    <submittedName>
        <fullName evidence="3">Uncharacterized protein</fullName>
    </submittedName>
</protein>
<keyword evidence="2" id="KW-0812">Transmembrane</keyword>
<feature type="compositionally biased region" description="Low complexity" evidence="1">
    <location>
        <begin position="817"/>
        <end position="834"/>
    </location>
</feature>
<dbReference type="Proteomes" id="UP000316855">
    <property type="component" value="Chromosome"/>
</dbReference>
<accession>A0A517V8L8</accession>
<dbReference type="EMBL" id="CP036343">
    <property type="protein sequence ID" value="QDT89356.1"/>
    <property type="molecule type" value="Genomic_DNA"/>
</dbReference>
<evidence type="ECO:0000256" key="1">
    <source>
        <dbReference type="SAM" id="MobiDB-lite"/>
    </source>
</evidence>
<dbReference type="KEGG" id="gax:Pan161_09850"/>
<feature type="region of interest" description="Disordered" evidence="1">
    <location>
        <begin position="32"/>
        <end position="77"/>
    </location>
</feature>